<accession>A0A1I8JPV9</accession>
<dbReference type="AlphaFoldDB" id="A0A1I8JPV9"/>
<evidence type="ECO:0000256" key="1">
    <source>
        <dbReference type="SAM" id="MobiDB-lite"/>
    </source>
</evidence>
<feature type="region of interest" description="Disordered" evidence="1">
    <location>
        <begin position="108"/>
        <end position="132"/>
    </location>
</feature>
<evidence type="ECO:0000313" key="2">
    <source>
        <dbReference type="Proteomes" id="UP000095280"/>
    </source>
</evidence>
<dbReference type="Proteomes" id="UP000095280">
    <property type="component" value="Unplaced"/>
</dbReference>
<proteinExistence type="predicted"/>
<keyword evidence="2" id="KW-1185">Reference proteome</keyword>
<reference evidence="3" key="1">
    <citation type="submission" date="2016-11" db="UniProtKB">
        <authorList>
            <consortium name="WormBaseParasite"/>
        </authorList>
    </citation>
    <scope>IDENTIFICATION</scope>
</reference>
<name>A0A1I8JPV9_9PLAT</name>
<organism evidence="2 3">
    <name type="scientific">Macrostomum lignano</name>
    <dbReference type="NCBI Taxonomy" id="282301"/>
    <lineage>
        <taxon>Eukaryota</taxon>
        <taxon>Metazoa</taxon>
        <taxon>Spiralia</taxon>
        <taxon>Lophotrochozoa</taxon>
        <taxon>Platyhelminthes</taxon>
        <taxon>Rhabditophora</taxon>
        <taxon>Macrostomorpha</taxon>
        <taxon>Macrostomida</taxon>
        <taxon>Macrostomidae</taxon>
        <taxon>Macrostomum</taxon>
    </lineage>
</organism>
<dbReference type="WBParaSite" id="snap_masked-unitig_40555-processed-gene-0.0-mRNA-1">
    <property type="protein sequence ID" value="snap_masked-unitig_40555-processed-gene-0.0-mRNA-1"/>
    <property type="gene ID" value="snap_masked-unitig_40555-processed-gene-0.0"/>
</dbReference>
<feature type="compositionally biased region" description="Pro residues" evidence="1">
    <location>
        <begin position="123"/>
        <end position="132"/>
    </location>
</feature>
<protein>
    <submittedName>
        <fullName evidence="3">Secreted protein</fullName>
    </submittedName>
</protein>
<sequence length="132" mass="13985">SWTSGADDIGAMWAPAGVVSSFFRHAKKGQSKKCLSILVLLLAAGSRGCSSTTCSLQGMPAPACSCARRSPSNYSEPIAEDSFETNLKYNRFSCRGISRRGVQGRFADGSLNHTPGRAARVPGPLPLLKPRA</sequence>
<evidence type="ECO:0000313" key="3">
    <source>
        <dbReference type="WBParaSite" id="snap_masked-unitig_40555-processed-gene-0.0-mRNA-1"/>
    </source>
</evidence>